<evidence type="ECO:0000313" key="2">
    <source>
        <dbReference type="Proteomes" id="UP000076842"/>
    </source>
</evidence>
<dbReference type="InParanoid" id="A0A165E5I4"/>
<proteinExistence type="predicted"/>
<dbReference type="Proteomes" id="UP000076842">
    <property type="component" value="Unassembled WGS sequence"/>
</dbReference>
<reference evidence="1 2" key="1">
    <citation type="journal article" date="2016" name="Mol. Biol. Evol.">
        <title>Comparative Genomics of Early-Diverging Mushroom-Forming Fungi Provides Insights into the Origins of Lignocellulose Decay Capabilities.</title>
        <authorList>
            <person name="Nagy L.G."/>
            <person name="Riley R."/>
            <person name="Tritt A."/>
            <person name="Adam C."/>
            <person name="Daum C."/>
            <person name="Floudas D."/>
            <person name="Sun H."/>
            <person name="Yadav J.S."/>
            <person name="Pangilinan J."/>
            <person name="Larsson K.H."/>
            <person name="Matsuura K."/>
            <person name="Barry K."/>
            <person name="Labutti K."/>
            <person name="Kuo R."/>
            <person name="Ohm R.A."/>
            <person name="Bhattacharya S.S."/>
            <person name="Shirouzu T."/>
            <person name="Yoshinaga Y."/>
            <person name="Martin F.M."/>
            <person name="Grigoriev I.V."/>
            <person name="Hibbett D.S."/>
        </authorList>
    </citation>
    <scope>NUCLEOTIDE SEQUENCE [LARGE SCALE GENOMIC DNA]</scope>
    <source>
        <strain evidence="1 2">HHB12733</strain>
    </source>
</reference>
<gene>
    <name evidence="1" type="ORF">CALCODRAFT_527241</name>
</gene>
<keyword evidence="2" id="KW-1185">Reference proteome</keyword>
<accession>A0A165E5I4</accession>
<dbReference type="AlphaFoldDB" id="A0A165E5I4"/>
<dbReference type="EMBL" id="KV424021">
    <property type="protein sequence ID" value="KZT54137.1"/>
    <property type="molecule type" value="Genomic_DNA"/>
</dbReference>
<sequence>MPDVLAYQILGEFLANFPTIFIAADAGLKSLGWQRQSQWQPQSFLLMTTLLHEMAHHVYYRFMILDPVWASGPRLSGDDVSYANWNGATIGEDVATKGESGYYLEGLLWGGVIRHGITYARSANGTTDRFSAEGPEYINIGCIVIHKGKRYFGPQSHRNTVQLLTYHDMTSRFTTMDDFFIDENPVLRVRVSANIWRANIAQQVEIDSGFAVVQGLTDAQIEEVATNIHTRARQSMHFQMVASFSDIQLYCMAISASQHGKAIEGIILTPGLRGA</sequence>
<organism evidence="1 2">
    <name type="scientific">Calocera cornea HHB12733</name>
    <dbReference type="NCBI Taxonomy" id="1353952"/>
    <lineage>
        <taxon>Eukaryota</taxon>
        <taxon>Fungi</taxon>
        <taxon>Dikarya</taxon>
        <taxon>Basidiomycota</taxon>
        <taxon>Agaricomycotina</taxon>
        <taxon>Dacrymycetes</taxon>
        <taxon>Dacrymycetales</taxon>
        <taxon>Dacrymycetaceae</taxon>
        <taxon>Calocera</taxon>
    </lineage>
</organism>
<evidence type="ECO:0000313" key="1">
    <source>
        <dbReference type="EMBL" id="KZT54137.1"/>
    </source>
</evidence>
<protein>
    <submittedName>
        <fullName evidence="1">Uncharacterized protein</fullName>
    </submittedName>
</protein>
<name>A0A165E5I4_9BASI</name>